<evidence type="ECO:0000259" key="3">
    <source>
        <dbReference type="Pfam" id="PF07859"/>
    </source>
</evidence>
<dbReference type="Gene3D" id="3.40.50.1820">
    <property type="entry name" value="alpha/beta hydrolase"/>
    <property type="match status" value="1"/>
</dbReference>
<keyword evidence="5" id="KW-1185">Reference proteome</keyword>
<dbReference type="Pfam" id="PF07859">
    <property type="entry name" value="Abhydrolase_3"/>
    <property type="match status" value="1"/>
</dbReference>
<dbReference type="PANTHER" id="PTHR48081">
    <property type="entry name" value="AB HYDROLASE SUPERFAMILY PROTEIN C4A8.06C"/>
    <property type="match status" value="1"/>
</dbReference>
<dbReference type="PANTHER" id="PTHR48081:SF6">
    <property type="entry name" value="PEPTIDASE S9 PROLYL OLIGOPEPTIDASE CATALYTIC DOMAIN-CONTAINING PROTEIN"/>
    <property type="match status" value="1"/>
</dbReference>
<reference evidence="4 5" key="1">
    <citation type="submission" date="2018-05" db="EMBL/GenBank/DDBJ databases">
        <title>Genetic diversity of glacier-inhabiting Cryobacterium bacteria in China and description of Cryobacterium mengkeensis sp. nov. and Arthrobacter glacialis sp. nov.</title>
        <authorList>
            <person name="Liu Q."/>
            <person name="Xin Y.-H."/>
        </authorList>
    </citation>
    <scope>NUCLEOTIDE SEQUENCE [LARGE SCALE GENOMIC DNA]</scope>
    <source>
        <strain evidence="4 5">LI2</strain>
    </source>
</reference>
<sequence>MSRYYQVLPRSVEPLSVEPDKTEPDSSEPVARPWLESFCPPELAGRPVFIVMPGGGYIRHADHEGADVARWLNALAINAVVLHYTVAPDRPQGPLHPAPLRDARTVLAWLRCGTSGLGADPERIGVLGFSAGGHLAATLSAGIDAGAGPAADRPDLSVLAYPVVSMVASFHAGSAESLLAPGAPVAARSALSAELAVDGATPPTFLWHTSDDGAVPVENSLAYAQALSRHSVPFELHVYPQGRHGLGLAPGEPGAGGWSLECARWLAGHGWCIPRSEWAVSQQPLDSGRRMQNNNVSEKALS</sequence>
<proteinExistence type="predicted"/>
<name>A0A2V5LDS3_9MICC</name>
<dbReference type="RefSeq" id="WP_110500628.1">
    <property type="nucleotide sequence ID" value="NZ_QJVD01000007.1"/>
</dbReference>
<dbReference type="SUPFAM" id="SSF53474">
    <property type="entry name" value="alpha/beta-Hydrolases"/>
    <property type="match status" value="1"/>
</dbReference>
<evidence type="ECO:0000313" key="4">
    <source>
        <dbReference type="EMBL" id="PYI67953.1"/>
    </source>
</evidence>
<dbReference type="OrthoDB" id="9794725at2"/>
<dbReference type="InterPro" id="IPR050300">
    <property type="entry name" value="GDXG_lipolytic_enzyme"/>
</dbReference>
<accession>A0A2V5LDS3</accession>
<gene>
    <name evidence="4" type="ORF">CVV68_08840</name>
</gene>
<protein>
    <submittedName>
        <fullName evidence="4">Alpha/beta hydrolase</fullName>
    </submittedName>
</protein>
<dbReference type="Proteomes" id="UP000247832">
    <property type="component" value="Unassembled WGS sequence"/>
</dbReference>
<feature type="region of interest" description="Disordered" evidence="2">
    <location>
        <begin position="283"/>
        <end position="302"/>
    </location>
</feature>
<feature type="domain" description="Alpha/beta hydrolase fold-3" evidence="3">
    <location>
        <begin position="54"/>
        <end position="245"/>
    </location>
</feature>
<organism evidence="4 5">
    <name type="scientific">Arthrobacter livingstonensis</name>
    <dbReference type="NCBI Taxonomy" id="670078"/>
    <lineage>
        <taxon>Bacteria</taxon>
        <taxon>Bacillati</taxon>
        <taxon>Actinomycetota</taxon>
        <taxon>Actinomycetes</taxon>
        <taxon>Micrococcales</taxon>
        <taxon>Micrococcaceae</taxon>
        <taxon>Arthrobacter</taxon>
    </lineage>
</organism>
<evidence type="ECO:0000256" key="2">
    <source>
        <dbReference type="SAM" id="MobiDB-lite"/>
    </source>
</evidence>
<keyword evidence="1 4" id="KW-0378">Hydrolase</keyword>
<dbReference type="GO" id="GO:0016787">
    <property type="term" value="F:hydrolase activity"/>
    <property type="evidence" value="ECO:0007669"/>
    <property type="project" value="UniProtKB-KW"/>
</dbReference>
<dbReference type="InterPro" id="IPR013094">
    <property type="entry name" value="AB_hydrolase_3"/>
</dbReference>
<evidence type="ECO:0000256" key="1">
    <source>
        <dbReference type="ARBA" id="ARBA00022801"/>
    </source>
</evidence>
<dbReference type="AlphaFoldDB" id="A0A2V5LDS3"/>
<evidence type="ECO:0000313" key="5">
    <source>
        <dbReference type="Proteomes" id="UP000247832"/>
    </source>
</evidence>
<dbReference type="InterPro" id="IPR029058">
    <property type="entry name" value="AB_hydrolase_fold"/>
</dbReference>
<comment type="caution">
    <text evidence="4">The sequence shown here is derived from an EMBL/GenBank/DDBJ whole genome shotgun (WGS) entry which is preliminary data.</text>
</comment>
<dbReference type="EMBL" id="QJVD01000007">
    <property type="protein sequence ID" value="PYI67953.1"/>
    <property type="molecule type" value="Genomic_DNA"/>
</dbReference>